<dbReference type="EMBL" id="AZJD01000009">
    <property type="protein sequence ID" value="ETD11238.1"/>
    <property type="molecule type" value="Genomic_DNA"/>
</dbReference>
<dbReference type="NCBIfam" id="TIGR01167">
    <property type="entry name" value="LPXTG_anchor"/>
    <property type="match status" value="1"/>
</dbReference>
<reference evidence="10 11" key="1">
    <citation type="submission" date="2013-10" db="EMBL/GenBank/DDBJ databases">
        <title>The Genome Sequence of Streptococcus parasanguinis CC87K.</title>
        <authorList>
            <consortium name="The Broad Institute Genomics Platform"/>
            <person name="Earl A."/>
            <person name="Allen-Vercoe E."/>
            <person name="Daigneault M."/>
            <person name="Young S.K."/>
            <person name="Zeng Q."/>
            <person name="Gargeya S."/>
            <person name="Fitzgerald M."/>
            <person name="Abouelleil A."/>
            <person name="Alvarado L."/>
            <person name="Chapman S.B."/>
            <person name="Gainer-Dewar J."/>
            <person name="Goldberg J."/>
            <person name="Griggs A."/>
            <person name="Gujja S."/>
            <person name="Hansen M."/>
            <person name="Howarth C."/>
            <person name="Imamovic A."/>
            <person name="Ireland A."/>
            <person name="Larimer J."/>
            <person name="McCowan C."/>
            <person name="Murphy C."/>
            <person name="Pearson M."/>
            <person name="Poon T.W."/>
            <person name="Priest M."/>
            <person name="Roberts A."/>
            <person name="Saif S."/>
            <person name="Shea T."/>
            <person name="Sykes S."/>
            <person name="Wortman J."/>
            <person name="Nusbaum C."/>
            <person name="Birren B."/>
        </authorList>
    </citation>
    <scope>NUCLEOTIDE SEQUENCE [LARGE SCALE GENOMIC DNA]</scope>
    <source>
        <strain evidence="10 11">CC87K</strain>
    </source>
</reference>
<dbReference type="GO" id="GO:0006508">
    <property type="term" value="P:proteolysis"/>
    <property type="evidence" value="ECO:0007669"/>
    <property type="project" value="InterPro"/>
</dbReference>
<feature type="compositionally biased region" description="Low complexity" evidence="6">
    <location>
        <begin position="708"/>
        <end position="739"/>
    </location>
</feature>
<feature type="transmembrane region" description="Helical" evidence="7">
    <location>
        <begin position="882"/>
        <end position="902"/>
    </location>
</feature>
<dbReference type="InterPro" id="IPR019931">
    <property type="entry name" value="LPXTG_anchor"/>
</dbReference>
<evidence type="ECO:0000256" key="3">
    <source>
        <dbReference type="ARBA" id="ARBA00022729"/>
    </source>
</evidence>
<feature type="domain" description="Gram-positive cocci surface proteins LPxTG" evidence="9">
    <location>
        <begin position="868"/>
        <end position="907"/>
    </location>
</feature>
<dbReference type="NCBIfam" id="NF033678">
    <property type="entry name" value="C69_fam_dipept"/>
    <property type="match status" value="1"/>
</dbReference>
<evidence type="ECO:0000256" key="2">
    <source>
        <dbReference type="ARBA" id="ARBA00022525"/>
    </source>
</evidence>
<dbReference type="GO" id="GO:0070004">
    <property type="term" value="F:cysteine-type exopeptidase activity"/>
    <property type="evidence" value="ECO:0007669"/>
    <property type="project" value="InterPro"/>
</dbReference>
<evidence type="ECO:0000256" key="5">
    <source>
        <dbReference type="ARBA" id="ARBA00023088"/>
    </source>
</evidence>
<keyword evidence="5" id="KW-0572">Peptidoglycan-anchor</keyword>
<evidence type="ECO:0000256" key="8">
    <source>
        <dbReference type="SAM" id="SignalP"/>
    </source>
</evidence>
<proteinExistence type="predicted"/>
<evidence type="ECO:0000259" key="9">
    <source>
        <dbReference type="Pfam" id="PF00746"/>
    </source>
</evidence>
<gene>
    <name evidence="10" type="ORF">HMPREF1195_01688</name>
</gene>
<keyword evidence="7" id="KW-1133">Transmembrane helix</keyword>
<feature type="compositionally biased region" description="Low complexity" evidence="6">
    <location>
        <begin position="588"/>
        <end position="609"/>
    </location>
</feature>
<dbReference type="InterPro" id="IPR051860">
    <property type="entry name" value="Plasmodium_CSP_Invasion"/>
</dbReference>
<dbReference type="PATRIC" id="fig|1073372.3.peg.1713"/>
<organism evidence="10 11">
    <name type="scientific">Streptococcus parasanguinis CC87K</name>
    <dbReference type="NCBI Taxonomy" id="1073372"/>
    <lineage>
        <taxon>Bacteria</taxon>
        <taxon>Bacillati</taxon>
        <taxon>Bacillota</taxon>
        <taxon>Bacilli</taxon>
        <taxon>Lactobacillales</taxon>
        <taxon>Streptococcaceae</taxon>
        <taxon>Streptococcus</taxon>
    </lineage>
</organism>
<dbReference type="Gene3D" id="3.60.60.10">
    <property type="entry name" value="Penicillin V Acylase, Chain A"/>
    <property type="match status" value="1"/>
</dbReference>
<name>V8B808_STRPA</name>
<dbReference type="GO" id="GO:0016805">
    <property type="term" value="F:dipeptidase activity"/>
    <property type="evidence" value="ECO:0007669"/>
    <property type="project" value="InterPro"/>
</dbReference>
<dbReference type="Pfam" id="PF03577">
    <property type="entry name" value="Peptidase_C69"/>
    <property type="match status" value="1"/>
</dbReference>
<dbReference type="MEROPS" id="C69.002"/>
<evidence type="ECO:0000256" key="4">
    <source>
        <dbReference type="ARBA" id="ARBA00022737"/>
    </source>
</evidence>
<dbReference type="Proteomes" id="UP000018716">
    <property type="component" value="Unassembled WGS sequence"/>
</dbReference>
<keyword evidence="11" id="KW-1185">Reference proteome</keyword>
<dbReference type="PANTHER" id="PTHR44826">
    <property type="entry name" value="SPORE COAT PROTEIN SP85"/>
    <property type="match status" value="1"/>
</dbReference>
<keyword evidence="4" id="KW-0677">Repeat</keyword>
<comment type="caution">
    <text evidence="10">The sequence shown here is derived from an EMBL/GenBank/DDBJ whole genome shotgun (WGS) entry which is preliminary data.</text>
</comment>
<feature type="signal peptide" evidence="8">
    <location>
        <begin position="1"/>
        <end position="25"/>
    </location>
</feature>
<keyword evidence="7" id="KW-0472">Membrane</keyword>
<feature type="region of interest" description="Disordered" evidence="6">
    <location>
        <begin position="507"/>
        <end position="741"/>
    </location>
</feature>
<keyword evidence="3 8" id="KW-0732">Signal</keyword>
<feature type="compositionally biased region" description="Low complexity" evidence="6">
    <location>
        <begin position="538"/>
        <end position="564"/>
    </location>
</feature>
<feature type="compositionally biased region" description="Low complexity" evidence="6">
    <location>
        <begin position="678"/>
        <end position="700"/>
    </location>
</feature>
<dbReference type="HOGENOM" id="CLU_014823_0_0_9"/>
<feature type="compositionally biased region" description="Low complexity" evidence="6">
    <location>
        <begin position="633"/>
        <end position="654"/>
    </location>
</feature>
<dbReference type="InterPro" id="IPR005322">
    <property type="entry name" value="Peptidase_C69"/>
</dbReference>
<sequence length="908" mass="99882">MKKWLFKLSLVAMTFLLLPVQAVQACCGFIIGRQLTKDGTTLFGRTEDYPYYPNGGKHNKNYVVVDAKNYKEGDQLEDESNGFTYPHAASEMKYTATYDSARGDGSNGAFGEHGFNEAGVSMTATVTAIPNKKVLKTDPLTENGIPEAAMLDVVLPRVKSAREGVEFLAKVIEEKGSAEGNVVVFADQNETWYMEILSGHQYVAVKVPEDKYAVFANTYYLGHVDLNDTENVIASKDVEKVAKESGNYKTDKDGNFHIAKSYGPEKYAEGDRSRTYAGITLLDPDSKVTYEDDEYELFRSPTDPNKKYTLEDAFALQRNRFEHLNGRFVPDDQIGVKKQGDDGSNDTVRKDQYKYALGNENVIDAHVYQINPNLPKSFGGTVWLGMGPSRNTPYVPFYGNVKDTYEAFKPQTATYDPNSWYWTVWHIDQMAINNQDLFGKSIQNHWKALEEQLIIEQKVSDAKYAALKADEAAAKAVEDKVTEDALARSERLFKQFKQYESELSATLKEAGRTDDPYRASLPDDYKDPTESSTEPSKAETTPSTEASTEPSKAETTPSTEASTEPSKEETKPSTESSIEPSKAETKPSTESSTEPSKVETTPSTESSTEPSKEETKPSTESSTEPSKAETKPSTESSTEPSKVETTPSTESSTEPSKEETKPSTESSTEPSKAETKPSTESSTEPSKVETTPSTESSTEPSKAETKPSTESSTEPSKAETTPSSTTTVVPTNSNSVSTVGRPVLPTNSYILVDQATGIVLQNPDFAQGGYSLLVEVLKDVKELAGKEYKAYNIQLSNQNNPVHQISPTVVTIPVNSQKEVEAVYGIGENGQLESFQFQLNEDKSAVTFTTSHFSTYGVVYKSVAKIEEKKGEKKLPSTGQSISIATMVGGVLLIVFGFGYYIEKRRTH</sequence>
<dbReference type="InterPro" id="IPR047804">
    <property type="entry name" value="C69_dipept_A-like"/>
</dbReference>
<protein>
    <recommendedName>
        <fullName evidence="9">Gram-positive cocci surface proteins LPxTG domain-containing protein</fullName>
    </recommendedName>
</protein>
<dbReference type="AlphaFoldDB" id="V8B808"/>
<keyword evidence="7" id="KW-0812">Transmembrane</keyword>
<accession>V8B808</accession>
<feature type="compositionally biased region" description="Basic and acidic residues" evidence="6">
    <location>
        <begin position="509"/>
        <end position="529"/>
    </location>
</feature>
<evidence type="ECO:0000313" key="10">
    <source>
        <dbReference type="EMBL" id="ETD11238.1"/>
    </source>
</evidence>
<evidence type="ECO:0000256" key="1">
    <source>
        <dbReference type="ARBA" id="ARBA00022512"/>
    </source>
</evidence>
<keyword evidence="2" id="KW-0964">Secreted</keyword>
<evidence type="ECO:0000313" key="11">
    <source>
        <dbReference type="Proteomes" id="UP000018716"/>
    </source>
</evidence>
<dbReference type="PANTHER" id="PTHR44826:SF3">
    <property type="entry name" value="SPORE COAT PROTEIN SP85"/>
    <property type="match status" value="1"/>
</dbReference>
<evidence type="ECO:0000256" key="6">
    <source>
        <dbReference type="SAM" id="MobiDB-lite"/>
    </source>
</evidence>
<evidence type="ECO:0000256" key="7">
    <source>
        <dbReference type="SAM" id="Phobius"/>
    </source>
</evidence>
<dbReference type="PROSITE" id="PS51257">
    <property type="entry name" value="PROKAR_LIPOPROTEIN"/>
    <property type="match status" value="1"/>
</dbReference>
<dbReference type="RefSeq" id="WP_023919783.1">
    <property type="nucleotide sequence ID" value="NZ_KI669403.1"/>
</dbReference>
<feature type="chain" id="PRO_5004766490" description="Gram-positive cocci surface proteins LPxTG domain-containing protein" evidence="8">
    <location>
        <begin position="26"/>
        <end position="908"/>
    </location>
</feature>
<keyword evidence="1" id="KW-0134">Cell wall</keyword>
<dbReference type="OrthoDB" id="9764088at2"/>
<dbReference type="Pfam" id="PF00746">
    <property type="entry name" value="Gram_pos_anchor"/>
    <property type="match status" value="1"/>
</dbReference>